<evidence type="ECO:0000313" key="3">
    <source>
        <dbReference type="WBParaSite" id="BTMF_0001707901-mRNA-1"/>
    </source>
</evidence>
<dbReference type="AlphaFoldDB" id="A0A0R3RAL5"/>
<name>A0A0R3RAL5_9BILA</name>
<dbReference type="WBParaSite" id="BTMF_0001707901-mRNA-1">
    <property type="protein sequence ID" value="BTMF_0001707901-mRNA-1"/>
    <property type="gene ID" value="BTMF_0001707901"/>
</dbReference>
<dbReference type="Proteomes" id="UP000280834">
    <property type="component" value="Unassembled WGS sequence"/>
</dbReference>
<dbReference type="EMBL" id="UZAG01021994">
    <property type="protein sequence ID" value="VDO52239.1"/>
    <property type="molecule type" value="Genomic_DNA"/>
</dbReference>
<dbReference type="STRING" id="42155.A0A0R3RAL5"/>
<organism evidence="3">
    <name type="scientific">Brugia timori</name>
    <dbReference type="NCBI Taxonomy" id="42155"/>
    <lineage>
        <taxon>Eukaryota</taxon>
        <taxon>Metazoa</taxon>
        <taxon>Ecdysozoa</taxon>
        <taxon>Nematoda</taxon>
        <taxon>Chromadorea</taxon>
        <taxon>Rhabditida</taxon>
        <taxon>Spirurina</taxon>
        <taxon>Spiruromorpha</taxon>
        <taxon>Filarioidea</taxon>
        <taxon>Onchocercidae</taxon>
        <taxon>Brugia</taxon>
    </lineage>
</organism>
<sequence>MNILQFSLINNCLKAKCDMVYLHKCPEDSRLVIPPPPPGECCAPPGECHCDIQVSYIFVSFFF</sequence>
<evidence type="ECO:0000313" key="1">
    <source>
        <dbReference type="EMBL" id="VDO52239.1"/>
    </source>
</evidence>
<accession>A0A0R3RAL5</accession>
<reference evidence="1 2" key="2">
    <citation type="submission" date="2018-11" db="EMBL/GenBank/DDBJ databases">
        <authorList>
            <consortium name="Pathogen Informatics"/>
        </authorList>
    </citation>
    <scope>NUCLEOTIDE SEQUENCE [LARGE SCALE GENOMIC DNA]</scope>
</reference>
<proteinExistence type="predicted"/>
<keyword evidence="2" id="KW-1185">Reference proteome</keyword>
<gene>
    <name evidence="1" type="ORF">BTMF_LOCUS15051</name>
</gene>
<evidence type="ECO:0000313" key="2">
    <source>
        <dbReference type="Proteomes" id="UP000280834"/>
    </source>
</evidence>
<protein>
    <submittedName>
        <fullName evidence="1 3">Uncharacterized protein</fullName>
    </submittedName>
</protein>
<reference evidence="3" key="1">
    <citation type="submission" date="2017-02" db="UniProtKB">
        <authorList>
            <consortium name="WormBaseParasite"/>
        </authorList>
    </citation>
    <scope>IDENTIFICATION</scope>
</reference>